<feature type="repeat" description="HEAT" evidence="3">
    <location>
        <begin position="326"/>
        <end position="364"/>
    </location>
</feature>
<dbReference type="AlphaFoldDB" id="A0A3L8E2X2"/>
<organism evidence="5 6">
    <name type="scientific">Ooceraea biroi</name>
    <name type="common">Clonal raider ant</name>
    <name type="synonym">Cerapachys biroi</name>
    <dbReference type="NCBI Taxonomy" id="2015173"/>
    <lineage>
        <taxon>Eukaryota</taxon>
        <taxon>Metazoa</taxon>
        <taxon>Ecdysozoa</taxon>
        <taxon>Arthropoda</taxon>
        <taxon>Hexapoda</taxon>
        <taxon>Insecta</taxon>
        <taxon>Pterygota</taxon>
        <taxon>Neoptera</taxon>
        <taxon>Endopterygota</taxon>
        <taxon>Hymenoptera</taxon>
        <taxon>Apocrita</taxon>
        <taxon>Aculeata</taxon>
        <taxon>Formicoidea</taxon>
        <taxon>Formicidae</taxon>
        <taxon>Dorylinae</taxon>
        <taxon>Ooceraea</taxon>
    </lineage>
</organism>
<dbReference type="SUPFAM" id="SSF48371">
    <property type="entry name" value="ARM repeat"/>
    <property type="match status" value="1"/>
</dbReference>
<evidence type="ECO:0000256" key="1">
    <source>
        <dbReference type="ARBA" id="ARBA00022737"/>
    </source>
</evidence>
<reference evidence="5 6" key="1">
    <citation type="journal article" date="2018" name="Genome Res.">
        <title>The genomic architecture and molecular evolution of ant odorant receptors.</title>
        <authorList>
            <person name="McKenzie S.K."/>
            <person name="Kronauer D.J.C."/>
        </authorList>
    </citation>
    <scope>NUCLEOTIDE SEQUENCE [LARGE SCALE GENOMIC DNA]</scope>
    <source>
        <strain evidence="5">Clonal line C1</strain>
    </source>
</reference>
<feature type="domain" description="Phosphatase PP2A regulatory subunit A/Splicing factor 3B subunit 1-like HEAT repeat" evidence="4">
    <location>
        <begin position="207"/>
        <end position="279"/>
    </location>
</feature>
<dbReference type="PANTHER" id="PTHR10648:SF4">
    <property type="entry name" value="PROTEIN PHOSPHATASE 2 (FORMERLY 2A), REGULATORY SUBUNIT A, BETA ISOFORM-RELATED"/>
    <property type="match status" value="1"/>
</dbReference>
<dbReference type="OrthoDB" id="340346at2759"/>
<feature type="repeat" description="HEAT" evidence="3">
    <location>
        <begin position="248"/>
        <end position="286"/>
    </location>
</feature>
<dbReference type="PROSITE" id="PS50077">
    <property type="entry name" value="HEAT_REPEAT"/>
    <property type="match status" value="5"/>
</dbReference>
<dbReference type="Pfam" id="PF22646">
    <property type="entry name" value="PPP2R1A-like_HEAT"/>
    <property type="match status" value="1"/>
</dbReference>
<accession>A0A3L8E2X2</accession>
<dbReference type="InterPro" id="IPR011989">
    <property type="entry name" value="ARM-like"/>
</dbReference>
<dbReference type="GO" id="GO:0005829">
    <property type="term" value="C:cytosol"/>
    <property type="evidence" value="ECO:0007669"/>
    <property type="project" value="TreeGrafter"/>
</dbReference>
<dbReference type="EMBL" id="QOIP01000001">
    <property type="protein sequence ID" value="RLU26725.1"/>
    <property type="molecule type" value="Genomic_DNA"/>
</dbReference>
<dbReference type="InterPro" id="IPR021133">
    <property type="entry name" value="HEAT_type_2"/>
</dbReference>
<dbReference type="Pfam" id="PF13646">
    <property type="entry name" value="HEAT_2"/>
    <property type="match status" value="1"/>
</dbReference>
<dbReference type="GO" id="GO:0019888">
    <property type="term" value="F:protein phosphatase regulator activity"/>
    <property type="evidence" value="ECO:0007669"/>
    <property type="project" value="TreeGrafter"/>
</dbReference>
<dbReference type="Gene3D" id="1.25.10.10">
    <property type="entry name" value="Leucine-rich Repeat Variant"/>
    <property type="match status" value="1"/>
</dbReference>
<name>A0A3L8E2X2_OOCBI</name>
<dbReference type="Proteomes" id="UP000279307">
    <property type="component" value="Chromosome 1"/>
</dbReference>
<dbReference type="PANTHER" id="PTHR10648">
    <property type="entry name" value="SERINE/THREONINE-PROTEIN PHOSPHATASE PP2A 65 KDA REGULATORY SUBUNIT"/>
    <property type="match status" value="1"/>
</dbReference>
<dbReference type="InterPro" id="IPR051023">
    <property type="entry name" value="PP2A_Regulatory_Subunit_A"/>
</dbReference>
<feature type="repeat" description="HEAT" evidence="3">
    <location>
        <begin position="443"/>
        <end position="481"/>
    </location>
</feature>
<dbReference type="GO" id="GO:0000159">
    <property type="term" value="C:protein phosphatase type 2A complex"/>
    <property type="evidence" value="ECO:0007669"/>
    <property type="project" value="TreeGrafter"/>
</dbReference>
<evidence type="ECO:0000313" key="5">
    <source>
        <dbReference type="EMBL" id="RLU26725.1"/>
    </source>
</evidence>
<comment type="caution">
    <text evidence="5">The sequence shown here is derived from an EMBL/GenBank/DDBJ whole genome shotgun (WGS) entry which is preliminary data.</text>
</comment>
<dbReference type="InterPro" id="IPR016024">
    <property type="entry name" value="ARM-type_fold"/>
</dbReference>
<evidence type="ECO:0000259" key="4">
    <source>
        <dbReference type="Pfam" id="PF22646"/>
    </source>
</evidence>
<comment type="similarity">
    <text evidence="2">Belongs to the phosphatase 2A regulatory subunit A family.</text>
</comment>
<evidence type="ECO:0000256" key="3">
    <source>
        <dbReference type="PROSITE-ProRule" id="PRU00103"/>
    </source>
</evidence>
<sequence length="510" mass="56346">MAASDSATDDSLYPIALRLNSIKKLSTIALALGIERTRSELIPFLTETIYDEDEVLLALAEQLGTFTPLVGGPEYVHCLLPPLESLATVEETVVRDKAVESLRNIAAQHSPADLEEHFVPLVQRLASGDWFTSRTSACGLFSVCYPRVSPTIKGELRNHFRSLCQDDTPMARRSAASKLAVEACVSIAALLQQEDVEQLVMPTLRQSASDQSWRDIEAEVRAAAADKVRDFCQNLDQFNQESIIMTNILPIVKELVADPNQHVKSALASVIMGLSPILGKHNTIEHLLPLFLSQLRDECPEVRLNIISNLECVNEVIGIQQLSQSLLPAIVELAEDSKWRVRLAIIEYMPLLAGQLGVEFFDEKLNSLCMTWLVDHVYAIREAATLNLKKLVEKFGAEWAQNTVIPKVLAMSRDQNYLHRMTCLFCINVLAEVCGPEITTKVMLPTVVAMAADNVANVRFNVAKTLQRIGPFLEPSAVQTQVKPILDKLNADSDVDVKYFASEAITGTAA</sequence>
<dbReference type="InterPro" id="IPR054573">
    <property type="entry name" value="PP2A/SF3B1-like_HEAT"/>
</dbReference>
<dbReference type="InterPro" id="IPR000357">
    <property type="entry name" value="HEAT"/>
</dbReference>
<dbReference type="Pfam" id="PF02985">
    <property type="entry name" value="HEAT"/>
    <property type="match status" value="1"/>
</dbReference>
<evidence type="ECO:0000256" key="2">
    <source>
        <dbReference type="ARBA" id="ARBA00038332"/>
    </source>
</evidence>
<keyword evidence="1" id="KW-0677">Repeat</keyword>
<gene>
    <name evidence="5" type="ORF">DMN91_000522</name>
</gene>
<proteinExistence type="inferred from homology"/>
<feature type="repeat" description="HEAT" evidence="3">
    <location>
        <begin position="287"/>
        <end position="325"/>
    </location>
</feature>
<protein>
    <recommendedName>
        <fullName evidence="4">Phosphatase PP2A regulatory subunit A/Splicing factor 3B subunit 1-like HEAT repeat domain-containing protein</fullName>
    </recommendedName>
</protein>
<evidence type="ECO:0000313" key="6">
    <source>
        <dbReference type="Proteomes" id="UP000279307"/>
    </source>
</evidence>
<feature type="repeat" description="HEAT" evidence="3">
    <location>
        <begin position="79"/>
        <end position="117"/>
    </location>
</feature>
<dbReference type="GO" id="GO:0005634">
    <property type="term" value="C:nucleus"/>
    <property type="evidence" value="ECO:0007669"/>
    <property type="project" value="TreeGrafter"/>
</dbReference>